<comment type="subcellular location">
    <subcellularLocation>
        <location evidence="1">Cell membrane</location>
        <topology evidence="1">Multi-pass membrane protein</topology>
    </subcellularLocation>
</comment>
<dbReference type="Pfam" id="PF07690">
    <property type="entry name" value="MFS_1"/>
    <property type="match status" value="2"/>
</dbReference>
<organism evidence="7 8">
    <name type="scientific">Spinactinospora alkalitolerans</name>
    <dbReference type="NCBI Taxonomy" id="687207"/>
    <lineage>
        <taxon>Bacteria</taxon>
        <taxon>Bacillati</taxon>
        <taxon>Actinomycetota</taxon>
        <taxon>Actinomycetes</taxon>
        <taxon>Streptosporangiales</taxon>
        <taxon>Nocardiopsidaceae</taxon>
        <taxon>Spinactinospora</taxon>
    </lineage>
</organism>
<evidence type="ECO:0000256" key="1">
    <source>
        <dbReference type="ARBA" id="ARBA00004651"/>
    </source>
</evidence>
<dbReference type="PANTHER" id="PTHR23534">
    <property type="entry name" value="MFS PERMEASE"/>
    <property type="match status" value="1"/>
</dbReference>
<reference evidence="7 8" key="1">
    <citation type="submission" date="2020-07" db="EMBL/GenBank/DDBJ databases">
        <title>Sequencing the genomes of 1000 actinobacteria strains.</title>
        <authorList>
            <person name="Klenk H.-P."/>
        </authorList>
    </citation>
    <scope>NUCLEOTIDE SEQUENCE [LARGE SCALE GENOMIC DNA]</scope>
    <source>
        <strain evidence="7 8">CXB654</strain>
    </source>
</reference>
<dbReference type="Proteomes" id="UP000589036">
    <property type="component" value="Unassembled WGS sequence"/>
</dbReference>
<dbReference type="PANTHER" id="PTHR23534:SF1">
    <property type="entry name" value="MAJOR FACILITATOR SUPERFAMILY PROTEIN"/>
    <property type="match status" value="1"/>
</dbReference>
<keyword evidence="8" id="KW-1185">Reference proteome</keyword>
<feature type="transmembrane region" description="Helical" evidence="5">
    <location>
        <begin position="281"/>
        <end position="305"/>
    </location>
</feature>
<evidence type="ECO:0000256" key="2">
    <source>
        <dbReference type="ARBA" id="ARBA00022692"/>
    </source>
</evidence>
<proteinExistence type="predicted"/>
<evidence type="ECO:0000313" key="8">
    <source>
        <dbReference type="Proteomes" id="UP000589036"/>
    </source>
</evidence>
<keyword evidence="2 5" id="KW-0812">Transmembrane</keyword>
<evidence type="ECO:0000256" key="5">
    <source>
        <dbReference type="SAM" id="Phobius"/>
    </source>
</evidence>
<feature type="transmembrane region" description="Helical" evidence="5">
    <location>
        <begin position="114"/>
        <end position="133"/>
    </location>
</feature>
<sequence length="432" mass="42811">MTTTEGPQVGAGGRTIDPVRLQRRTVLVLMASQIIGGVGVGSALSVGGLIAEELTGSQSWAGMATTMITLGAALFALPLAGIAARRGRRPGLSLGWFVAGTGGAVMIGGAHAGLFAVFLLGAVLFGSGTATNLQSRYAAADLAGERSRGRDLSLVVWATTIGSVAGPNLTGPGAVVAGWLGLSALLGPLVFSTVGLLAAAMLIAVLLRPDPLLAARGLAGGDAAPTAARRGSGPGPWASFGTIARSPGAVLAVVAIVASHACMVMVMTMTPVHMSHGGATLTVIGLTISLHIAGMFALSPLVGWLADRYGRIPMLLAGQTILIAAAAVSGTAGHHQGMVVTGLVLLGVGWSFGLVSASTLLAESLEPHQRPGAQGVSDMAMSLGGAACGALSGVLLGAFGFGVLNAVAIAPAVPVIILALRTLSARSRASAR</sequence>
<dbReference type="PROSITE" id="PS50850">
    <property type="entry name" value="MFS"/>
    <property type="match status" value="1"/>
</dbReference>
<feature type="transmembrane region" description="Helical" evidence="5">
    <location>
        <begin position="338"/>
        <end position="362"/>
    </location>
</feature>
<dbReference type="RefSeq" id="WP_312863113.1">
    <property type="nucleotide sequence ID" value="NZ_BAAAYY010000001.1"/>
</dbReference>
<dbReference type="SUPFAM" id="SSF103473">
    <property type="entry name" value="MFS general substrate transporter"/>
    <property type="match status" value="1"/>
</dbReference>
<dbReference type="AlphaFoldDB" id="A0A852TS59"/>
<protein>
    <submittedName>
        <fullName evidence="7">MFS family permease</fullName>
    </submittedName>
</protein>
<evidence type="ECO:0000313" key="7">
    <source>
        <dbReference type="EMBL" id="NYE46849.1"/>
    </source>
</evidence>
<dbReference type="InterPro" id="IPR020846">
    <property type="entry name" value="MFS_dom"/>
</dbReference>
<keyword evidence="3 5" id="KW-1133">Transmembrane helix</keyword>
<feature type="transmembrane region" description="Helical" evidence="5">
    <location>
        <begin position="407"/>
        <end position="424"/>
    </location>
</feature>
<feature type="transmembrane region" description="Helical" evidence="5">
    <location>
        <begin position="186"/>
        <end position="207"/>
    </location>
</feature>
<feature type="transmembrane region" description="Helical" evidence="5">
    <location>
        <begin position="154"/>
        <end position="180"/>
    </location>
</feature>
<feature type="transmembrane region" description="Helical" evidence="5">
    <location>
        <begin position="26"/>
        <end position="51"/>
    </location>
</feature>
<comment type="caution">
    <text evidence="7">The sequence shown here is derived from an EMBL/GenBank/DDBJ whole genome shotgun (WGS) entry which is preliminary data.</text>
</comment>
<feature type="transmembrane region" description="Helical" evidence="5">
    <location>
        <begin position="312"/>
        <end position="332"/>
    </location>
</feature>
<accession>A0A852TS59</accession>
<evidence type="ECO:0000256" key="4">
    <source>
        <dbReference type="ARBA" id="ARBA00023136"/>
    </source>
</evidence>
<evidence type="ECO:0000256" key="3">
    <source>
        <dbReference type="ARBA" id="ARBA00022989"/>
    </source>
</evidence>
<keyword evidence="4 5" id="KW-0472">Membrane</keyword>
<dbReference type="EMBL" id="JACCCC010000001">
    <property type="protein sequence ID" value="NYE46849.1"/>
    <property type="molecule type" value="Genomic_DNA"/>
</dbReference>
<feature type="transmembrane region" description="Helical" evidence="5">
    <location>
        <begin position="63"/>
        <end position="84"/>
    </location>
</feature>
<dbReference type="GO" id="GO:0022857">
    <property type="term" value="F:transmembrane transporter activity"/>
    <property type="evidence" value="ECO:0007669"/>
    <property type="project" value="InterPro"/>
</dbReference>
<feature type="domain" description="Major facilitator superfamily (MFS) profile" evidence="6">
    <location>
        <begin position="25"/>
        <end position="423"/>
    </location>
</feature>
<feature type="transmembrane region" description="Helical" evidence="5">
    <location>
        <begin position="249"/>
        <end position="269"/>
    </location>
</feature>
<gene>
    <name evidence="7" type="ORF">HDA32_001969</name>
</gene>
<feature type="transmembrane region" description="Helical" evidence="5">
    <location>
        <begin position="91"/>
        <end position="108"/>
    </location>
</feature>
<dbReference type="Gene3D" id="1.20.1250.20">
    <property type="entry name" value="MFS general substrate transporter like domains"/>
    <property type="match status" value="2"/>
</dbReference>
<feature type="transmembrane region" description="Helical" evidence="5">
    <location>
        <begin position="383"/>
        <end position="401"/>
    </location>
</feature>
<dbReference type="InterPro" id="IPR011701">
    <property type="entry name" value="MFS"/>
</dbReference>
<dbReference type="GO" id="GO:0005886">
    <property type="term" value="C:plasma membrane"/>
    <property type="evidence" value="ECO:0007669"/>
    <property type="project" value="UniProtKB-SubCell"/>
</dbReference>
<evidence type="ECO:0000259" key="6">
    <source>
        <dbReference type="PROSITE" id="PS50850"/>
    </source>
</evidence>
<name>A0A852TS59_9ACTN</name>
<dbReference type="InterPro" id="IPR036259">
    <property type="entry name" value="MFS_trans_sf"/>
</dbReference>